<feature type="domain" description="Trs120/TRAPPC9 TPR region" evidence="5">
    <location>
        <begin position="373"/>
        <end position="713"/>
    </location>
</feature>
<protein>
    <submittedName>
        <fullName evidence="8">Uncharacterized protein</fullName>
    </submittedName>
</protein>
<evidence type="ECO:0000259" key="5">
    <source>
        <dbReference type="Pfam" id="PF26251"/>
    </source>
</evidence>
<feature type="domain" description="Trs120/TRAPPC9 N-terminal" evidence="4">
    <location>
        <begin position="5"/>
        <end position="359"/>
    </location>
</feature>
<dbReference type="OrthoDB" id="27962at2759"/>
<gene>
    <name evidence="8" type="ORF">M407DRAFT_72139</name>
</gene>
<keyword evidence="2" id="KW-0333">Golgi apparatus</keyword>
<reference evidence="8 9" key="1">
    <citation type="submission" date="2014-04" db="EMBL/GenBank/DDBJ databases">
        <authorList>
            <consortium name="DOE Joint Genome Institute"/>
            <person name="Kuo A."/>
            <person name="Girlanda M."/>
            <person name="Perotto S."/>
            <person name="Kohler A."/>
            <person name="Nagy L.G."/>
            <person name="Floudas D."/>
            <person name="Copeland A."/>
            <person name="Barry K.W."/>
            <person name="Cichocki N."/>
            <person name="Veneault-Fourrey C."/>
            <person name="LaButti K."/>
            <person name="Lindquist E.A."/>
            <person name="Lipzen A."/>
            <person name="Lundell T."/>
            <person name="Morin E."/>
            <person name="Murat C."/>
            <person name="Sun H."/>
            <person name="Tunlid A."/>
            <person name="Henrissat B."/>
            <person name="Grigoriev I.V."/>
            <person name="Hibbett D.S."/>
            <person name="Martin F."/>
            <person name="Nordberg H.P."/>
            <person name="Cantor M.N."/>
            <person name="Hua S.X."/>
        </authorList>
    </citation>
    <scope>NUCLEOTIDE SEQUENCE [LARGE SCALE GENOMIC DNA]</scope>
    <source>
        <strain evidence="8 9">MUT 4182</strain>
    </source>
</reference>
<evidence type="ECO:0000313" key="9">
    <source>
        <dbReference type="Proteomes" id="UP000054248"/>
    </source>
</evidence>
<sequence length="1368" mass="149859">MDGMSFASLAQIKILLLPVGRISQQSFEQWANLIRSFDHIRLDEIPPDTREGQSRFMPAPMSNGYLHLSYPSHPPPPWHTSLSLFRISHFPLGVIGIADCSNPDTPLTSVLAEFHATLEQYFPVESAFPLASRCYAFEEGDENPQMNMVSSDPRLVVIPSVMGNKQVYVGTLISELCTEILSSFANLAKALESASGITALNGQQLPVISRSDDLGGHFMQYTFGLPKKSRPSTFSHSSSFNSVSSMRDSMETPSNGIRPHPHRATTGMPASPSGSMLTSPASKKRTTTYMSATSNGRLGKLVADLYLLSGRTSDAVQWYVESLAQIRGPQDMIWQASALEGMCLAEVLDLWSATDAPLPPVPGSKPPWSDISARLEQAVSLYSRASPAMSSPTPSGQPLDTESPTLSLLLCQAALRHAHFLLSVWSNKGMGRSAFDTMLGQTPFQSLSLTSPSEGLFQRMSVITSIPRSLIAEAINSAHGPHIMNLLQRDQLQVLSLMAAMFSCLGFRRKEVYILREVLAVIMDMIVASREEATAKAAKAIMSGEASEGKSPAPQNPGLGIAGAGFEDSSSIPNSAASLGAGTVGVRANVSNDGNESILRVVKYVCDIYGVDLSKIGITRPESDPPEDESKGDNSTIAASEEDEGTTEAFGWPELQLGVVREAVAIAEALPDYPALAQFSLSTLRVMNPHLTHSEQLHLYTTSGRALATARRRGDHVVVAYWASKPVLSLEITPLPFSRTPVQHPISDLEPRLSGQAASILGGRRDPFIYNPRLKSASASEVVTVQNEPMEFVITLYNRFCFDLEVQSVRLSTSGVALRAMPVSTLIPAESYRVLRINATATEPGVLTVRGIWAQLPGGAAQEFLLPLATDEEERRTDRRRSILDAESLRTKSSGLAARPEERSKRRQSLVEAAKAAPPASQTFLTCKVVEEQPLLRIRRTTLSHGAVMLYNGETSTFRLTVENISSIPVDFVKLAFDDTSISIAQQALADGELSVAEAYETEYDLVNRPVFSYQGISNQSIGPEKKATIAVTCFGKLDCSHGSIQISYSFAHRPRESPTDVFHTRQIIHPVEISVFETLRCETMDVTPFWHTNVSGSEDPILGNLFQINNPDQWCLFSVEVSNKYDAPFEVTFDRVQDESKDSTTRLVSPGATVRVILPLKRLSLPGAVTQQPIPTLSNRQFVVSKEKLSVTEEQIQRELFWYREHLFKSLRAHWREPSSGRQGEVYFRSLRLTMPMLRALQTSPCKLQITLIRQEDDNEAVRRGPKYIATPCEFYFIRARVTNYSTSPLSFSLSYVPAYFGLMDSALFDSSLSQIPVGLLAGGDSVEVDTGVCFVDSGVFEFKAILQGSARNPTGSIDTAFSILVE</sequence>
<feature type="compositionally biased region" description="Low complexity" evidence="3">
    <location>
        <begin position="231"/>
        <end position="247"/>
    </location>
</feature>
<feature type="region of interest" description="Disordered" evidence="3">
    <location>
        <begin position="617"/>
        <end position="647"/>
    </location>
</feature>
<evidence type="ECO:0000256" key="3">
    <source>
        <dbReference type="SAM" id="MobiDB-lite"/>
    </source>
</evidence>
<dbReference type="PANTHER" id="PTHR21512:SF5">
    <property type="entry name" value="TRAFFICKING PROTEIN PARTICLE COMPLEX SUBUNIT 9"/>
    <property type="match status" value="1"/>
</dbReference>
<accession>A0A0C3QMP5</accession>
<dbReference type="Pfam" id="PF26251">
    <property type="entry name" value="TPR_TRAPPC9-Trs120"/>
    <property type="match status" value="1"/>
</dbReference>
<dbReference type="Pfam" id="PF26280">
    <property type="entry name" value="Ig_TRAPPC9-Trs120_2nd"/>
    <property type="match status" value="1"/>
</dbReference>
<comment type="subcellular location">
    <subcellularLocation>
        <location evidence="1">Golgi apparatus</location>
    </subcellularLocation>
</comment>
<evidence type="ECO:0000259" key="6">
    <source>
        <dbReference type="Pfam" id="PF26254"/>
    </source>
</evidence>
<dbReference type="InterPro" id="IPR058565">
    <property type="entry name" value="Ig_TRAPPC9_Trs120_1st"/>
</dbReference>
<feature type="region of interest" description="Disordered" evidence="3">
    <location>
        <begin position="891"/>
        <end position="912"/>
    </location>
</feature>
<dbReference type="InterPro" id="IPR013935">
    <property type="entry name" value="Trs120_TRAPPC9"/>
</dbReference>
<evidence type="ECO:0000259" key="4">
    <source>
        <dbReference type="Pfam" id="PF08626"/>
    </source>
</evidence>
<dbReference type="Pfam" id="PF08626">
    <property type="entry name" value="TRAPPC9-Trs120"/>
    <property type="match status" value="1"/>
</dbReference>
<evidence type="ECO:0000256" key="2">
    <source>
        <dbReference type="ARBA" id="ARBA00023034"/>
    </source>
</evidence>
<dbReference type="InterPro" id="IPR058567">
    <property type="entry name" value="Ig_TRAPPC9_Trs120_3rd"/>
</dbReference>
<feature type="region of interest" description="Disordered" evidence="3">
    <location>
        <begin position="229"/>
        <end position="283"/>
    </location>
</feature>
<keyword evidence="9" id="KW-1185">Reference proteome</keyword>
<dbReference type="GO" id="GO:0005802">
    <property type="term" value="C:trans-Golgi network"/>
    <property type="evidence" value="ECO:0007669"/>
    <property type="project" value="TreeGrafter"/>
</dbReference>
<proteinExistence type="predicted"/>
<dbReference type="STRING" id="1051891.A0A0C3QMP5"/>
<dbReference type="InterPro" id="IPR058564">
    <property type="entry name" value="TPR_TRAPPC9_Trs120"/>
</dbReference>
<dbReference type="HOGENOM" id="CLU_002231_2_1_1"/>
<feature type="domain" description="Trs120/TRAPPC9 third Ig-like" evidence="7">
    <location>
        <begin position="1085"/>
        <end position="1242"/>
    </location>
</feature>
<feature type="region of interest" description="Disordered" evidence="3">
    <location>
        <begin position="545"/>
        <end position="564"/>
    </location>
</feature>
<evidence type="ECO:0000256" key="1">
    <source>
        <dbReference type="ARBA" id="ARBA00004555"/>
    </source>
</evidence>
<dbReference type="InterPro" id="IPR058563">
    <property type="entry name" value="Trs120_TRAPPC9_N"/>
</dbReference>
<feature type="compositionally biased region" description="Polar residues" evidence="3">
    <location>
        <begin position="272"/>
        <end position="283"/>
    </location>
</feature>
<dbReference type="Proteomes" id="UP000054248">
    <property type="component" value="Unassembled WGS sequence"/>
</dbReference>
<reference evidence="9" key="2">
    <citation type="submission" date="2015-01" db="EMBL/GenBank/DDBJ databases">
        <title>Evolutionary Origins and Diversification of the Mycorrhizal Mutualists.</title>
        <authorList>
            <consortium name="DOE Joint Genome Institute"/>
            <consortium name="Mycorrhizal Genomics Consortium"/>
            <person name="Kohler A."/>
            <person name="Kuo A."/>
            <person name="Nagy L.G."/>
            <person name="Floudas D."/>
            <person name="Copeland A."/>
            <person name="Barry K.W."/>
            <person name="Cichocki N."/>
            <person name="Veneault-Fourrey C."/>
            <person name="LaButti K."/>
            <person name="Lindquist E.A."/>
            <person name="Lipzen A."/>
            <person name="Lundell T."/>
            <person name="Morin E."/>
            <person name="Murat C."/>
            <person name="Riley R."/>
            <person name="Ohm R."/>
            <person name="Sun H."/>
            <person name="Tunlid A."/>
            <person name="Henrissat B."/>
            <person name="Grigoriev I.V."/>
            <person name="Hibbett D.S."/>
            <person name="Martin F."/>
        </authorList>
    </citation>
    <scope>NUCLEOTIDE SEQUENCE [LARGE SCALE GENOMIC DNA]</scope>
    <source>
        <strain evidence="9">MUT 4182</strain>
    </source>
</reference>
<dbReference type="Pfam" id="PF26254">
    <property type="entry name" value="Ig_TRAPPC9-Trs120_1st"/>
    <property type="match status" value="1"/>
</dbReference>
<dbReference type="EMBL" id="KN822998">
    <property type="protein sequence ID" value="KIO28174.1"/>
    <property type="molecule type" value="Genomic_DNA"/>
</dbReference>
<dbReference type="Pfam" id="PF26282">
    <property type="entry name" value="Ig_TRAPPC9-Trs120_3rd"/>
    <property type="match status" value="1"/>
</dbReference>
<evidence type="ECO:0000313" key="8">
    <source>
        <dbReference type="EMBL" id="KIO28174.1"/>
    </source>
</evidence>
<dbReference type="PANTHER" id="PTHR21512">
    <property type="entry name" value="TRAFFICKING PROTEIN PARTICLE COMPLEX SUBUNIT 9"/>
    <property type="match status" value="1"/>
</dbReference>
<organism evidence="8 9">
    <name type="scientific">Tulasnella calospora MUT 4182</name>
    <dbReference type="NCBI Taxonomy" id="1051891"/>
    <lineage>
        <taxon>Eukaryota</taxon>
        <taxon>Fungi</taxon>
        <taxon>Dikarya</taxon>
        <taxon>Basidiomycota</taxon>
        <taxon>Agaricomycotina</taxon>
        <taxon>Agaricomycetes</taxon>
        <taxon>Cantharellales</taxon>
        <taxon>Tulasnellaceae</taxon>
        <taxon>Tulasnella</taxon>
    </lineage>
</organism>
<name>A0A0C3QMP5_9AGAM</name>
<feature type="domain" description="Trs120/TRAPPC9 first Ig-like" evidence="6">
    <location>
        <begin position="727"/>
        <end position="932"/>
    </location>
</feature>
<evidence type="ECO:0000259" key="7">
    <source>
        <dbReference type="Pfam" id="PF26282"/>
    </source>
</evidence>